<dbReference type="GO" id="GO:0016787">
    <property type="term" value="F:hydrolase activity"/>
    <property type="evidence" value="ECO:0007669"/>
    <property type="project" value="UniProtKB-KW"/>
</dbReference>
<comment type="function">
    <text evidence="1 6">Hydrolyzes acetyl esters in homogalacturonan regions of pectin. In type I primary cell wall, galacturonic acid residues of pectin can be acetylated at the O-2 and O-3 positions. Decreasing the degree of acetylation of pectin gels in vitro alters their physical properties.</text>
</comment>
<dbReference type="EC" id="3.1.1.-" evidence="6"/>
<evidence type="ECO:0000256" key="6">
    <source>
        <dbReference type="RuleBase" id="RU363114"/>
    </source>
</evidence>
<evidence type="ECO:0000313" key="8">
    <source>
        <dbReference type="Proteomes" id="UP000653305"/>
    </source>
</evidence>
<dbReference type="PANTHER" id="PTHR21562:SF69">
    <property type="entry name" value="PECTIN ACETYLESTERASE 9"/>
    <property type="match status" value="1"/>
</dbReference>
<evidence type="ECO:0000256" key="3">
    <source>
        <dbReference type="ARBA" id="ARBA00005784"/>
    </source>
</evidence>
<name>A0A830BKX9_9LAMI</name>
<sequence>MNAITKAALSLLVVLLTCAPARINSQARRLVKMTLVRNAPSTGAYCLDGSLPAYHMDRGFEAGAHNWLLQFEGGGWCNDIKSCLERAPTRRGSTRYMSNVEVFSGILSNNASLNPDFYNWNRVKLRYCDGASFAGDATYRNGTSLLYFRGQRIWRAIILDLLPKGLGQAKKALLSGCSAGGLATFHHCDNFTSYLPKNASVKCLSDAGFFLDARDIAMNHSMRYFFKGVVTLQGVVKNLNTNCINSTFPEQCFFPQYALPYITTPFFILNSAYDVFQIRHILVPPEADPNGHWYHCKLNSADCNTVQINTMHGFRTYMLQTLKPFFVNSTRGGMYINSCFTHCQSETQDTWFVPGSPRVHNKTIAGAVGDWYFGRNEFDKLASSESFWQKSGLKSCVRDIKATFGVLEGLSTVLEGLSTVDGLKFCVLVQKNDKNPMEPKTGETEQ</sequence>
<dbReference type="PANTHER" id="PTHR21562">
    <property type="entry name" value="NOTUM-RELATED"/>
    <property type="match status" value="1"/>
</dbReference>
<dbReference type="Pfam" id="PF03283">
    <property type="entry name" value="PAE"/>
    <property type="match status" value="1"/>
</dbReference>
<dbReference type="EMBL" id="BMAC01000093">
    <property type="protein sequence ID" value="GFP84803.1"/>
    <property type="molecule type" value="Genomic_DNA"/>
</dbReference>
<evidence type="ECO:0000313" key="7">
    <source>
        <dbReference type="EMBL" id="GFP84803.1"/>
    </source>
</evidence>
<protein>
    <recommendedName>
        <fullName evidence="6">Pectin acetylesterase</fullName>
        <ecNumber evidence="6">3.1.1.-</ecNumber>
    </recommendedName>
</protein>
<feature type="signal peptide" evidence="6">
    <location>
        <begin position="1"/>
        <end position="23"/>
    </location>
</feature>
<feature type="chain" id="PRO_5033106769" description="Pectin acetylesterase" evidence="6">
    <location>
        <begin position="24"/>
        <end position="446"/>
    </location>
</feature>
<dbReference type="AlphaFoldDB" id="A0A830BKX9"/>
<organism evidence="7 8">
    <name type="scientific">Phtheirospermum japonicum</name>
    <dbReference type="NCBI Taxonomy" id="374723"/>
    <lineage>
        <taxon>Eukaryota</taxon>
        <taxon>Viridiplantae</taxon>
        <taxon>Streptophyta</taxon>
        <taxon>Embryophyta</taxon>
        <taxon>Tracheophyta</taxon>
        <taxon>Spermatophyta</taxon>
        <taxon>Magnoliopsida</taxon>
        <taxon>eudicotyledons</taxon>
        <taxon>Gunneridae</taxon>
        <taxon>Pentapetalae</taxon>
        <taxon>asterids</taxon>
        <taxon>lamiids</taxon>
        <taxon>Lamiales</taxon>
        <taxon>Orobanchaceae</taxon>
        <taxon>Orobanchaceae incertae sedis</taxon>
        <taxon>Phtheirospermum</taxon>
    </lineage>
</organism>
<dbReference type="Proteomes" id="UP000653305">
    <property type="component" value="Unassembled WGS sequence"/>
</dbReference>
<evidence type="ECO:0000256" key="4">
    <source>
        <dbReference type="ARBA" id="ARBA00022512"/>
    </source>
</evidence>
<keyword evidence="6" id="KW-0378">Hydrolase</keyword>
<reference evidence="7" key="1">
    <citation type="submission" date="2020-07" db="EMBL/GenBank/DDBJ databases">
        <title>Ethylene signaling mediates host invasion by parasitic plants.</title>
        <authorList>
            <person name="Yoshida S."/>
        </authorList>
    </citation>
    <scope>NUCLEOTIDE SEQUENCE</scope>
    <source>
        <strain evidence="7">Okayama</strain>
    </source>
</reference>
<evidence type="ECO:0000256" key="2">
    <source>
        <dbReference type="ARBA" id="ARBA00004191"/>
    </source>
</evidence>
<gene>
    <name evidence="7" type="ORF">PHJA_000624100</name>
</gene>
<keyword evidence="8" id="KW-1185">Reference proteome</keyword>
<dbReference type="GO" id="GO:0071555">
    <property type="term" value="P:cell wall organization"/>
    <property type="evidence" value="ECO:0007669"/>
    <property type="project" value="UniProtKB-KW"/>
</dbReference>
<evidence type="ECO:0000256" key="5">
    <source>
        <dbReference type="ARBA" id="ARBA00023316"/>
    </source>
</evidence>
<keyword evidence="4 6" id="KW-0134">Cell wall</keyword>
<keyword evidence="5 6" id="KW-0961">Cell wall biogenesis/degradation</keyword>
<keyword evidence="6" id="KW-0732">Signal</keyword>
<keyword evidence="6" id="KW-0964">Secreted</keyword>
<proteinExistence type="inferred from homology"/>
<comment type="similarity">
    <text evidence="3 6">Belongs to the pectinacetylesterase family.</text>
</comment>
<dbReference type="OrthoDB" id="2015280at2759"/>
<comment type="subcellular location">
    <subcellularLocation>
        <location evidence="2 6">Secreted</location>
        <location evidence="2 6">Cell wall</location>
    </subcellularLocation>
</comment>
<comment type="caution">
    <text evidence="7">The sequence shown here is derived from an EMBL/GenBank/DDBJ whole genome shotgun (WGS) entry which is preliminary data.</text>
</comment>
<accession>A0A830BKX9</accession>
<evidence type="ECO:0000256" key="1">
    <source>
        <dbReference type="ARBA" id="ARBA00003534"/>
    </source>
</evidence>
<dbReference type="InterPro" id="IPR004963">
    <property type="entry name" value="PAE/NOTUM"/>
</dbReference>